<dbReference type="FunFam" id="3.30.40.10:FF:000900">
    <property type="entry name" value="Ubiquitinyl hydrolase 1"/>
    <property type="match status" value="1"/>
</dbReference>
<dbReference type="SUPFAM" id="SSF57850">
    <property type="entry name" value="RING/U-box"/>
    <property type="match status" value="1"/>
</dbReference>
<dbReference type="PANTHER" id="PTHR24006">
    <property type="entry name" value="UBIQUITIN CARBOXYL-TERMINAL HYDROLASE"/>
    <property type="match status" value="1"/>
</dbReference>
<dbReference type="OrthoDB" id="2020758at2759"/>
<dbReference type="PROSITE" id="PS50271">
    <property type="entry name" value="ZF_UBP"/>
    <property type="match status" value="1"/>
</dbReference>
<sequence>MRKKVKKKASSGQKEKKGSSASPKPISQQSIDNVKISEIGTAVVNDRKVCSHITKGINLEKISSKLESLEPIACEDCRVSVADRRAGRGKAKHGKKGERGSKAESKAIWVCLECGFFSCGGVGFPTTPQSHAVRHAKQQHHPLAVQYENPQLQWCFPCNTLIPAEKSGEDNDVLHEIAKMLKEPPSERSKADVEDVWFGTGSVTSGIKEHTLSIGSCGSGNYSVRDESVGPLIAGLRKLCLETSPEAGTGSVINPRSLFGSFYSKAPQFRGFQQHDSHEFLRCLLDGFCAERGVYEYRLIGVVEHLGTLRGGHYVAYVRGGAKSENGDCMWYHANDAHVHAVSLEEVLRCEAYILFYEQT</sequence>
<dbReference type="InterPro" id="IPR050164">
    <property type="entry name" value="Peptidase_C19"/>
</dbReference>
<protein>
    <recommendedName>
        <fullName evidence="3">ubiquitinyl hydrolase 1</fullName>
        <ecNumber evidence="3">3.4.19.12</ecNumber>
    </recommendedName>
</protein>
<reference evidence="15 16" key="1">
    <citation type="submission" date="2019-12" db="EMBL/GenBank/DDBJ databases">
        <authorList>
            <person name="Alioto T."/>
            <person name="Alioto T."/>
            <person name="Gomez Garrido J."/>
        </authorList>
    </citation>
    <scope>NUCLEOTIDE SEQUENCE [LARGE SCALE GENOMIC DNA]</scope>
</reference>
<evidence type="ECO:0000259" key="14">
    <source>
        <dbReference type="PROSITE" id="PS50271"/>
    </source>
</evidence>
<dbReference type="PROSITE" id="PS50235">
    <property type="entry name" value="USP_3"/>
    <property type="match status" value="1"/>
</dbReference>
<dbReference type="SUPFAM" id="SSF54001">
    <property type="entry name" value="Cysteine proteinases"/>
    <property type="match status" value="1"/>
</dbReference>
<dbReference type="Pfam" id="PF00443">
    <property type="entry name" value="UCH"/>
    <property type="match status" value="2"/>
</dbReference>
<evidence type="ECO:0000256" key="5">
    <source>
        <dbReference type="ARBA" id="ARBA00022723"/>
    </source>
</evidence>
<evidence type="ECO:0000256" key="4">
    <source>
        <dbReference type="ARBA" id="ARBA00022670"/>
    </source>
</evidence>
<name>A0A8S0Q8U5_OLEEU</name>
<dbReference type="AlphaFoldDB" id="A0A8S0Q8U5"/>
<dbReference type="GO" id="GO:0005829">
    <property type="term" value="C:cytosol"/>
    <property type="evidence" value="ECO:0007669"/>
    <property type="project" value="TreeGrafter"/>
</dbReference>
<keyword evidence="9" id="KW-0862">Zinc</keyword>
<accession>A0A8S0Q8U5</accession>
<evidence type="ECO:0000256" key="8">
    <source>
        <dbReference type="ARBA" id="ARBA00022801"/>
    </source>
</evidence>
<keyword evidence="8 15" id="KW-0378">Hydrolase</keyword>
<keyword evidence="4" id="KW-0645">Protease</keyword>
<dbReference type="GO" id="GO:0008270">
    <property type="term" value="F:zinc ion binding"/>
    <property type="evidence" value="ECO:0007669"/>
    <property type="project" value="UniProtKB-KW"/>
</dbReference>
<dbReference type="EMBL" id="CACTIH010000500">
    <property type="protein sequence ID" value="CAA2961119.1"/>
    <property type="molecule type" value="Genomic_DNA"/>
</dbReference>
<comment type="similarity">
    <text evidence="2">Belongs to the peptidase C19 family.</text>
</comment>
<comment type="catalytic activity">
    <reaction evidence="1">
        <text>Thiol-dependent hydrolysis of ester, thioester, amide, peptide and isopeptide bonds formed by the C-terminal Gly of ubiquitin (a 76-residue protein attached to proteins as an intracellular targeting signal).</text>
        <dbReference type="EC" id="3.4.19.12"/>
    </reaction>
</comment>
<dbReference type="Gene3D" id="3.30.40.10">
    <property type="entry name" value="Zinc/RING finger domain, C3HC4 (zinc finger)"/>
    <property type="match status" value="1"/>
</dbReference>
<dbReference type="InterPro" id="IPR013083">
    <property type="entry name" value="Znf_RING/FYVE/PHD"/>
</dbReference>
<dbReference type="PROSITE" id="PS00973">
    <property type="entry name" value="USP_2"/>
    <property type="match status" value="1"/>
</dbReference>
<gene>
    <name evidence="15" type="ORF">OLEA9_A000304</name>
</gene>
<dbReference type="GO" id="GO:0005634">
    <property type="term" value="C:nucleus"/>
    <property type="evidence" value="ECO:0007669"/>
    <property type="project" value="TreeGrafter"/>
</dbReference>
<evidence type="ECO:0000256" key="11">
    <source>
        <dbReference type="PROSITE-ProRule" id="PRU00502"/>
    </source>
</evidence>
<evidence type="ECO:0000256" key="3">
    <source>
        <dbReference type="ARBA" id="ARBA00012759"/>
    </source>
</evidence>
<keyword evidence="7" id="KW-0833">Ubl conjugation pathway</keyword>
<feature type="region of interest" description="Disordered" evidence="12">
    <location>
        <begin position="1"/>
        <end position="32"/>
    </location>
</feature>
<dbReference type="GO" id="GO:0016579">
    <property type="term" value="P:protein deubiquitination"/>
    <property type="evidence" value="ECO:0007669"/>
    <property type="project" value="InterPro"/>
</dbReference>
<evidence type="ECO:0000256" key="9">
    <source>
        <dbReference type="ARBA" id="ARBA00022833"/>
    </source>
</evidence>
<dbReference type="InterPro" id="IPR001607">
    <property type="entry name" value="Znf_UBP"/>
</dbReference>
<keyword evidence="6 11" id="KW-0863">Zinc-finger</keyword>
<dbReference type="InterPro" id="IPR018200">
    <property type="entry name" value="USP_CS"/>
</dbReference>
<feature type="domain" description="UBP-type" evidence="14">
    <location>
        <begin position="48"/>
        <end position="180"/>
    </location>
</feature>
<dbReference type="InterPro" id="IPR001394">
    <property type="entry name" value="Peptidase_C19_UCH"/>
</dbReference>
<keyword evidence="16" id="KW-1185">Reference proteome</keyword>
<dbReference type="Gramene" id="OE9A000304T1">
    <property type="protein sequence ID" value="OE9A000304C1"/>
    <property type="gene ID" value="OE9A000304"/>
</dbReference>
<evidence type="ECO:0000256" key="2">
    <source>
        <dbReference type="ARBA" id="ARBA00009085"/>
    </source>
</evidence>
<comment type="caution">
    <text evidence="15">The sequence shown here is derived from an EMBL/GenBank/DDBJ whole genome shotgun (WGS) entry which is preliminary data.</text>
</comment>
<evidence type="ECO:0000256" key="7">
    <source>
        <dbReference type="ARBA" id="ARBA00022786"/>
    </source>
</evidence>
<dbReference type="Gene3D" id="3.90.70.10">
    <property type="entry name" value="Cysteine proteinases"/>
    <property type="match status" value="2"/>
</dbReference>
<evidence type="ECO:0000256" key="10">
    <source>
        <dbReference type="ARBA" id="ARBA00058678"/>
    </source>
</evidence>
<dbReference type="InterPro" id="IPR038765">
    <property type="entry name" value="Papain-like_cys_pep_sf"/>
</dbReference>
<dbReference type="GO" id="GO:0004843">
    <property type="term" value="F:cysteine-type deubiquitinase activity"/>
    <property type="evidence" value="ECO:0007669"/>
    <property type="project" value="UniProtKB-EC"/>
</dbReference>
<dbReference type="SMART" id="SM00290">
    <property type="entry name" value="ZnF_UBP"/>
    <property type="match status" value="1"/>
</dbReference>
<dbReference type="EC" id="3.4.19.12" evidence="3"/>
<dbReference type="Pfam" id="PF02148">
    <property type="entry name" value="zf-UBP"/>
    <property type="match status" value="1"/>
</dbReference>
<evidence type="ECO:0000313" key="15">
    <source>
        <dbReference type="EMBL" id="CAA2961119.1"/>
    </source>
</evidence>
<evidence type="ECO:0000313" key="16">
    <source>
        <dbReference type="Proteomes" id="UP000594638"/>
    </source>
</evidence>
<comment type="function">
    <text evidence="10">Recognizes and hydrolyzes the peptide bond at the C-terminal Gly of ubiquitin. Involved in the processing of poly-ubiquitin precursors as well as that of ubiquitinated proteins. Is involved in resistance to the arginine analog canavanine (CAN).</text>
</comment>
<dbReference type="GO" id="GO:0006508">
    <property type="term" value="P:proteolysis"/>
    <property type="evidence" value="ECO:0007669"/>
    <property type="project" value="UniProtKB-KW"/>
</dbReference>
<organism evidence="15 16">
    <name type="scientific">Olea europaea subsp. europaea</name>
    <dbReference type="NCBI Taxonomy" id="158383"/>
    <lineage>
        <taxon>Eukaryota</taxon>
        <taxon>Viridiplantae</taxon>
        <taxon>Streptophyta</taxon>
        <taxon>Embryophyta</taxon>
        <taxon>Tracheophyta</taxon>
        <taxon>Spermatophyta</taxon>
        <taxon>Magnoliopsida</taxon>
        <taxon>eudicotyledons</taxon>
        <taxon>Gunneridae</taxon>
        <taxon>Pentapetalae</taxon>
        <taxon>asterids</taxon>
        <taxon>lamiids</taxon>
        <taxon>Lamiales</taxon>
        <taxon>Oleaceae</taxon>
        <taxon>Oleeae</taxon>
        <taxon>Olea</taxon>
    </lineage>
</organism>
<evidence type="ECO:0000256" key="1">
    <source>
        <dbReference type="ARBA" id="ARBA00000707"/>
    </source>
</evidence>
<feature type="domain" description="USP" evidence="13">
    <location>
        <begin position="1"/>
        <end position="360"/>
    </location>
</feature>
<dbReference type="InterPro" id="IPR028889">
    <property type="entry name" value="USP"/>
</dbReference>
<evidence type="ECO:0000256" key="12">
    <source>
        <dbReference type="SAM" id="MobiDB-lite"/>
    </source>
</evidence>
<proteinExistence type="inferred from homology"/>
<keyword evidence="5" id="KW-0479">Metal-binding</keyword>
<evidence type="ECO:0000256" key="6">
    <source>
        <dbReference type="ARBA" id="ARBA00022771"/>
    </source>
</evidence>
<dbReference type="PANTHER" id="PTHR24006:SF781">
    <property type="entry name" value="LD34905P"/>
    <property type="match status" value="1"/>
</dbReference>
<dbReference type="Proteomes" id="UP000594638">
    <property type="component" value="Unassembled WGS sequence"/>
</dbReference>
<evidence type="ECO:0000259" key="13">
    <source>
        <dbReference type="PROSITE" id="PS50235"/>
    </source>
</evidence>